<dbReference type="InterPro" id="IPR030489">
    <property type="entry name" value="TR_Rrf2-type_CS"/>
</dbReference>
<dbReference type="AlphaFoldDB" id="A0A5A7SJE5"/>
<dbReference type="Pfam" id="PF02082">
    <property type="entry name" value="Rrf2"/>
    <property type="match status" value="1"/>
</dbReference>
<dbReference type="InterPro" id="IPR000944">
    <property type="entry name" value="Tscrpt_reg_Rrf2"/>
</dbReference>
<dbReference type="PANTHER" id="PTHR33221">
    <property type="entry name" value="WINGED HELIX-TURN-HELIX TRANSCRIPTIONAL REGULATOR, RRF2 FAMILY"/>
    <property type="match status" value="1"/>
</dbReference>
<dbReference type="SUPFAM" id="SSF46785">
    <property type="entry name" value="Winged helix' DNA-binding domain"/>
    <property type="match status" value="1"/>
</dbReference>
<gene>
    <name evidence="2" type="ORF">FOY51_00915</name>
</gene>
<dbReference type="Gene3D" id="1.10.10.10">
    <property type="entry name" value="Winged helix-like DNA-binding domain superfamily/Winged helix DNA-binding domain"/>
    <property type="match status" value="1"/>
</dbReference>
<dbReference type="GO" id="GO:0005829">
    <property type="term" value="C:cytosol"/>
    <property type="evidence" value="ECO:0007669"/>
    <property type="project" value="TreeGrafter"/>
</dbReference>
<dbReference type="OrthoDB" id="9808360at2"/>
<organism evidence="2 3">
    <name type="scientific">Antrihabitans cavernicola</name>
    <dbReference type="NCBI Taxonomy" id="2495913"/>
    <lineage>
        <taxon>Bacteria</taxon>
        <taxon>Bacillati</taxon>
        <taxon>Actinomycetota</taxon>
        <taxon>Actinomycetes</taxon>
        <taxon>Mycobacteriales</taxon>
        <taxon>Nocardiaceae</taxon>
        <taxon>Antrihabitans</taxon>
    </lineage>
</organism>
<proteinExistence type="predicted"/>
<dbReference type="RefSeq" id="WP_149428330.1">
    <property type="nucleotide sequence ID" value="NZ_VLNY01000001.1"/>
</dbReference>
<keyword evidence="3" id="KW-1185">Reference proteome</keyword>
<evidence type="ECO:0000313" key="2">
    <source>
        <dbReference type="EMBL" id="KAA0024555.1"/>
    </source>
</evidence>
<dbReference type="Proteomes" id="UP000322244">
    <property type="component" value="Unassembled WGS sequence"/>
</dbReference>
<comment type="caution">
    <text evidence="2">The sequence shown here is derived from an EMBL/GenBank/DDBJ whole genome shotgun (WGS) entry which is preliminary data.</text>
</comment>
<keyword evidence="1" id="KW-0238">DNA-binding</keyword>
<sequence length="161" mass="17319">MHLTAKADYAVRALVELASSPQQSAKAEAVAAAQAIPGKVLEAVLGELRRGGLVQSRRGPDGGYWLARPASQISIADVIRTIDGPLASVRGERPEDVSYSGSAAPLRHVWVAVRVNMRAVLEQVSIEDIATNQLPEFVDQLTIEPQAWRRRPAPSVDSSSM</sequence>
<dbReference type="GO" id="GO:0003700">
    <property type="term" value="F:DNA-binding transcription factor activity"/>
    <property type="evidence" value="ECO:0007669"/>
    <property type="project" value="TreeGrafter"/>
</dbReference>
<dbReference type="InterPro" id="IPR036388">
    <property type="entry name" value="WH-like_DNA-bd_sf"/>
</dbReference>
<evidence type="ECO:0000256" key="1">
    <source>
        <dbReference type="ARBA" id="ARBA00023125"/>
    </source>
</evidence>
<evidence type="ECO:0000313" key="3">
    <source>
        <dbReference type="Proteomes" id="UP000322244"/>
    </source>
</evidence>
<accession>A0A5A7SJE5</accession>
<protein>
    <submittedName>
        <fullName evidence="2">Rrf2 family transcriptional regulator</fullName>
    </submittedName>
</protein>
<dbReference type="GO" id="GO:0003677">
    <property type="term" value="F:DNA binding"/>
    <property type="evidence" value="ECO:0007669"/>
    <property type="project" value="UniProtKB-KW"/>
</dbReference>
<dbReference type="PROSITE" id="PS01332">
    <property type="entry name" value="HTH_RRF2_1"/>
    <property type="match status" value="1"/>
</dbReference>
<dbReference type="NCBIfam" id="TIGR00738">
    <property type="entry name" value="rrf2_super"/>
    <property type="match status" value="1"/>
</dbReference>
<dbReference type="InterPro" id="IPR036390">
    <property type="entry name" value="WH_DNA-bd_sf"/>
</dbReference>
<name>A0A5A7SJE5_9NOCA</name>
<reference evidence="2 3" key="1">
    <citation type="submission" date="2019-07" db="EMBL/GenBank/DDBJ databases">
        <title>Rhodococcus cavernicolus sp. nov., isolated from a cave.</title>
        <authorList>
            <person name="Lee S.D."/>
        </authorList>
    </citation>
    <scope>NUCLEOTIDE SEQUENCE [LARGE SCALE GENOMIC DNA]</scope>
    <source>
        <strain evidence="2 3">C1-24</strain>
    </source>
</reference>
<dbReference type="EMBL" id="VLNY01000001">
    <property type="protein sequence ID" value="KAA0024555.1"/>
    <property type="molecule type" value="Genomic_DNA"/>
</dbReference>
<dbReference type="PROSITE" id="PS51197">
    <property type="entry name" value="HTH_RRF2_2"/>
    <property type="match status" value="1"/>
</dbReference>
<dbReference type="PANTHER" id="PTHR33221:SF5">
    <property type="entry name" value="HTH-TYPE TRANSCRIPTIONAL REGULATOR ISCR"/>
    <property type="match status" value="1"/>
</dbReference>